<proteinExistence type="predicted"/>
<sequence length="194" mass="21080">MAWPIYVALGDRLGAGPSGRHNDLDWHARLARTLAERTGRPCALTDLSADRATVTEIIDDQFPAVPARRPDLISLTAGMTDILDPEFEESRFSSDLKWLFDGLAAMSATLITCTLPDIAERLHIPSVLVPMVQDRVRLAGEAIRAEAAAHGALCVDAWALPGMADPANYSEDRPHLNSRGHQLLADNFADLMTG</sequence>
<dbReference type="InterPro" id="IPR036514">
    <property type="entry name" value="SGNH_hydro_sf"/>
</dbReference>
<dbReference type="EMBL" id="WBMT01000003">
    <property type="protein sequence ID" value="KAB2350976.1"/>
    <property type="molecule type" value="Genomic_DNA"/>
</dbReference>
<dbReference type="Proteomes" id="UP000468735">
    <property type="component" value="Unassembled WGS sequence"/>
</dbReference>
<accession>A0A6H9YSH3</accession>
<dbReference type="OrthoDB" id="3465773at2"/>
<comment type="caution">
    <text evidence="2">The sequence shown here is derived from an EMBL/GenBank/DDBJ whole genome shotgun (WGS) entry which is preliminary data.</text>
</comment>
<name>A0A6H9YSH3_9ACTN</name>
<gene>
    <name evidence="2" type="ORF">F8566_08485</name>
</gene>
<dbReference type="SUPFAM" id="SSF52266">
    <property type="entry name" value="SGNH hydrolase"/>
    <property type="match status" value="1"/>
</dbReference>
<protein>
    <recommendedName>
        <fullName evidence="1">SGNH hydrolase-type esterase domain-containing protein</fullName>
    </recommendedName>
</protein>
<dbReference type="InterPro" id="IPR013830">
    <property type="entry name" value="SGNH_hydro"/>
</dbReference>
<reference evidence="2 3" key="1">
    <citation type="submission" date="2019-09" db="EMBL/GenBank/DDBJ databases">
        <title>Actinomadura physcomitrii sp. nov., a novel actinomycete isolated from moss [Physcomitrium sphaericum (Ludw) Fuernr].</title>
        <authorList>
            <person name="Zhuang X."/>
            <person name="Liu C."/>
        </authorList>
    </citation>
    <scope>NUCLEOTIDE SEQUENCE [LARGE SCALE GENOMIC DNA]</scope>
    <source>
        <strain evidence="2 3">HMC1</strain>
    </source>
</reference>
<organism evidence="2 3">
    <name type="scientific">Actinomadura rudentiformis</name>
    <dbReference type="NCBI Taxonomy" id="359158"/>
    <lineage>
        <taxon>Bacteria</taxon>
        <taxon>Bacillati</taxon>
        <taxon>Actinomycetota</taxon>
        <taxon>Actinomycetes</taxon>
        <taxon>Streptosporangiales</taxon>
        <taxon>Thermomonosporaceae</taxon>
        <taxon>Actinomadura</taxon>
    </lineage>
</organism>
<dbReference type="Pfam" id="PF13472">
    <property type="entry name" value="Lipase_GDSL_2"/>
    <property type="match status" value="1"/>
</dbReference>
<evidence type="ECO:0000313" key="3">
    <source>
        <dbReference type="Proteomes" id="UP000468735"/>
    </source>
</evidence>
<keyword evidence="3" id="KW-1185">Reference proteome</keyword>
<dbReference type="AlphaFoldDB" id="A0A6H9YSH3"/>
<evidence type="ECO:0000259" key="1">
    <source>
        <dbReference type="Pfam" id="PF13472"/>
    </source>
</evidence>
<evidence type="ECO:0000313" key="2">
    <source>
        <dbReference type="EMBL" id="KAB2350976.1"/>
    </source>
</evidence>
<dbReference type="Gene3D" id="3.40.50.1110">
    <property type="entry name" value="SGNH hydrolase"/>
    <property type="match status" value="1"/>
</dbReference>
<dbReference type="RefSeq" id="WP_151559374.1">
    <property type="nucleotide sequence ID" value="NZ_WBMT01000003.1"/>
</dbReference>
<feature type="domain" description="SGNH hydrolase-type esterase" evidence="1">
    <location>
        <begin position="8"/>
        <end position="183"/>
    </location>
</feature>